<protein>
    <submittedName>
        <fullName evidence="7">Basic amino acid ABC transporter substrate-binding protein</fullName>
    </submittedName>
</protein>
<dbReference type="PROSITE" id="PS51257">
    <property type="entry name" value="PROKAR_LIPOPROTEIN"/>
    <property type="match status" value="1"/>
</dbReference>
<dbReference type="Pfam" id="PF00497">
    <property type="entry name" value="SBP_bac_3"/>
    <property type="match status" value="1"/>
</dbReference>
<dbReference type="CDD" id="cd13530">
    <property type="entry name" value="PBP2_peptides_like"/>
    <property type="match status" value="1"/>
</dbReference>
<gene>
    <name evidence="7" type="ORF">Aru02nite_29560</name>
</gene>
<evidence type="ECO:0000256" key="2">
    <source>
        <dbReference type="ARBA" id="ARBA00010333"/>
    </source>
</evidence>
<evidence type="ECO:0000256" key="5">
    <source>
        <dbReference type="SAM" id="SignalP"/>
    </source>
</evidence>
<comment type="similarity">
    <text evidence="2 4">Belongs to the bacterial solute-binding protein 3 family.</text>
</comment>
<organism evidence="7 8">
    <name type="scientific">Actinocatenispora rupis</name>
    <dbReference type="NCBI Taxonomy" id="519421"/>
    <lineage>
        <taxon>Bacteria</taxon>
        <taxon>Bacillati</taxon>
        <taxon>Actinomycetota</taxon>
        <taxon>Actinomycetes</taxon>
        <taxon>Micromonosporales</taxon>
        <taxon>Micromonosporaceae</taxon>
        <taxon>Actinocatenispora</taxon>
    </lineage>
</organism>
<dbReference type="PANTHER" id="PTHR35936:SF17">
    <property type="entry name" value="ARGININE-BINDING EXTRACELLULAR PROTEIN ARTP"/>
    <property type="match status" value="1"/>
</dbReference>
<evidence type="ECO:0000256" key="3">
    <source>
        <dbReference type="ARBA" id="ARBA00022729"/>
    </source>
</evidence>
<comment type="caution">
    <text evidence="7">The sequence shown here is derived from an EMBL/GenBank/DDBJ whole genome shotgun (WGS) entry which is preliminary data.</text>
</comment>
<dbReference type="EMBL" id="BOMB01000016">
    <property type="protein sequence ID" value="GID12067.1"/>
    <property type="molecule type" value="Genomic_DNA"/>
</dbReference>
<sequence length="274" mass="28997">MRHSVRRSVLAVLVAAGIAVAATGCAKSEKGGATASGAKLVASGKLTVCTHLPYEPFQYKDDSGKIVGFDIDLMDLVAKKLGVKQAVVDTPFEGIKSGQDLNTGKCDVAAAGMTINPERQAVMDFSTPYFDADQALLVRAGQKYDSLGALKGKKLGTQASTTGEDYGNKHAKENGYTTVSFKDLAALQQALATKQVDAAIDDLPVMATYVKHNPGKFEVSTQFRTGEQYGYAVKKGGNPKLLKAINDVIAQAHKDGTYDKIYAKWIGGKPGATS</sequence>
<feature type="domain" description="Solute-binding protein family 3/N-terminal" evidence="6">
    <location>
        <begin position="45"/>
        <end position="269"/>
    </location>
</feature>
<comment type="subcellular location">
    <subcellularLocation>
        <location evidence="1">Cell envelope</location>
    </subcellularLocation>
</comment>
<dbReference type="PANTHER" id="PTHR35936">
    <property type="entry name" value="MEMBRANE-BOUND LYTIC MUREIN TRANSGLYCOSYLASE F"/>
    <property type="match status" value="1"/>
</dbReference>
<dbReference type="GO" id="GO:0030313">
    <property type="term" value="C:cell envelope"/>
    <property type="evidence" value="ECO:0007669"/>
    <property type="project" value="UniProtKB-SubCell"/>
</dbReference>
<dbReference type="PROSITE" id="PS01039">
    <property type="entry name" value="SBP_BACTERIAL_3"/>
    <property type="match status" value="1"/>
</dbReference>
<proteinExistence type="inferred from homology"/>
<evidence type="ECO:0000259" key="6">
    <source>
        <dbReference type="SMART" id="SM00062"/>
    </source>
</evidence>
<dbReference type="InterPro" id="IPR001638">
    <property type="entry name" value="Solute-binding_3/MltF_N"/>
</dbReference>
<reference evidence="7" key="1">
    <citation type="submission" date="2021-01" db="EMBL/GenBank/DDBJ databases">
        <title>Whole genome shotgun sequence of Actinocatenispora rupis NBRC 107355.</title>
        <authorList>
            <person name="Komaki H."/>
            <person name="Tamura T."/>
        </authorList>
    </citation>
    <scope>NUCLEOTIDE SEQUENCE</scope>
    <source>
        <strain evidence="7">NBRC 107355</strain>
    </source>
</reference>
<dbReference type="Proteomes" id="UP000612808">
    <property type="component" value="Unassembled WGS sequence"/>
</dbReference>
<accession>A0A8J3NCR4</accession>
<evidence type="ECO:0000313" key="7">
    <source>
        <dbReference type="EMBL" id="GID12067.1"/>
    </source>
</evidence>
<keyword evidence="3 5" id="KW-0732">Signal</keyword>
<dbReference type="AlphaFoldDB" id="A0A8J3NCR4"/>
<feature type="chain" id="PRO_5035274123" evidence="5">
    <location>
        <begin position="22"/>
        <end position="274"/>
    </location>
</feature>
<evidence type="ECO:0000256" key="4">
    <source>
        <dbReference type="RuleBase" id="RU003744"/>
    </source>
</evidence>
<dbReference type="PROSITE" id="PS51318">
    <property type="entry name" value="TAT"/>
    <property type="match status" value="1"/>
</dbReference>
<dbReference type="InterPro" id="IPR018313">
    <property type="entry name" value="SBP_3_CS"/>
</dbReference>
<name>A0A8J3NCR4_9ACTN</name>
<dbReference type="RefSeq" id="WP_239076690.1">
    <property type="nucleotide sequence ID" value="NZ_BAAAZM010000009.1"/>
</dbReference>
<dbReference type="InterPro" id="IPR006311">
    <property type="entry name" value="TAT_signal"/>
</dbReference>
<evidence type="ECO:0000313" key="8">
    <source>
        <dbReference type="Proteomes" id="UP000612808"/>
    </source>
</evidence>
<feature type="signal peptide" evidence="5">
    <location>
        <begin position="1"/>
        <end position="21"/>
    </location>
</feature>
<keyword evidence="8" id="KW-1185">Reference proteome</keyword>
<evidence type="ECO:0000256" key="1">
    <source>
        <dbReference type="ARBA" id="ARBA00004196"/>
    </source>
</evidence>
<dbReference type="SMART" id="SM00062">
    <property type="entry name" value="PBPb"/>
    <property type="match status" value="1"/>
</dbReference>
<dbReference type="SUPFAM" id="SSF53850">
    <property type="entry name" value="Periplasmic binding protein-like II"/>
    <property type="match status" value="1"/>
</dbReference>
<dbReference type="Gene3D" id="3.40.190.10">
    <property type="entry name" value="Periplasmic binding protein-like II"/>
    <property type="match status" value="2"/>
</dbReference>